<dbReference type="RefSeq" id="WP_197968763.1">
    <property type="nucleotide sequence ID" value="NZ_JACEGD010000038.1"/>
</dbReference>
<dbReference type="PANTHER" id="PTHR43884:SF12">
    <property type="entry name" value="ISOVALERYL-COA DEHYDROGENASE, MITOCHONDRIAL-RELATED"/>
    <property type="match status" value="1"/>
</dbReference>
<evidence type="ECO:0000256" key="4">
    <source>
        <dbReference type="ARBA" id="ARBA00022827"/>
    </source>
</evidence>
<dbReference type="Pfam" id="PF02771">
    <property type="entry name" value="Acyl-CoA_dh_N"/>
    <property type="match status" value="1"/>
</dbReference>
<evidence type="ECO:0000313" key="7">
    <source>
        <dbReference type="EMBL" id="MBH5390827.1"/>
    </source>
</evidence>
<keyword evidence="8" id="KW-1185">Reference proteome</keyword>
<feature type="domain" description="Acyl-CoA dehydrogenase/oxidase N-terminal" evidence="6">
    <location>
        <begin position="7"/>
        <end position="116"/>
    </location>
</feature>
<gene>
    <name evidence="7" type="ORF">H1B27_31820</name>
</gene>
<dbReference type="SUPFAM" id="SSF56645">
    <property type="entry name" value="Acyl-CoA dehydrogenase NM domain-like"/>
    <property type="match status" value="1"/>
</dbReference>
<evidence type="ECO:0000259" key="6">
    <source>
        <dbReference type="Pfam" id="PF02771"/>
    </source>
</evidence>
<evidence type="ECO:0000256" key="3">
    <source>
        <dbReference type="ARBA" id="ARBA00022630"/>
    </source>
</evidence>
<dbReference type="EMBL" id="JACEGD010000038">
    <property type="protein sequence ID" value="MBH5390827.1"/>
    <property type="molecule type" value="Genomic_DNA"/>
</dbReference>
<accession>A0ABS0PCR3</accession>
<dbReference type="Gene3D" id="2.40.110.10">
    <property type="entry name" value="Butyryl-CoA Dehydrogenase, subunit A, domain 2"/>
    <property type="match status" value="1"/>
</dbReference>
<organism evidence="7 8">
    <name type="scientific">Bradyrhizobium diversitatis</name>
    <dbReference type="NCBI Taxonomy" id="2755406"/>
    <lineage>
        <taxon>Bacteria</taxon>
        <taxon>Pseudomonadati</taxon>
        <taxon>Pseudomonadota</taxon>
        <taxon>Alphaproteobacteria</taxon>
        <taxon>Hyphomicrobiales</taxon>
        <taxon>Nitrobacteraceae</taxon>
        <taxon>Bradyrhizobium</taxon>
    </lineage>
</organism>
<dbReference type="CDD" id="cd00567">
    <property type="entry name" value="ACAD"/>
    <property type="match status" value="1"/>
</dbReference>
<evidence type="ECO:0000259" key="5">
    <source>
        <dbReference type="Pfam" id="PF00441"/>
    </source>
</evidence>
<proteinExistence type="inferred from homology"/>
<reference evidence="7 8" key="1">
    <citation type="submission" date="2020-07" db="EMBL/GenBank/DDBJ databases">
        <title>Bradyrhizobium diversity isolated from nodules of indigenous legumes of Western Australia.</title>
        <authorList>
            <person name="Klepa M.S."/>
        </authorList>
    </citation>
    <scope>NUCLEOTIDE SEQUENCE [LARGE SCALE GENOMIC DNA]</scope>
    <source>
        <strain evidence="7 8">CNPSo 4019</strain>
    </source>
</reference>
<dbReference type="InterPro" id="IPR046373">
    <property type="entry name" value="Acyl-CoA_Oxase/DH_mid-dom_sf"/>
</dbReference>
<keyword evidence="4" id="KW-0274">FAD</keyword>
<evidence type="ECO:0000256" key="2">
    <source>
        <dbReference type="ARBA" id="ARBA00009347"/>
    </source>
</evidence>
<dbReference type="Gene3D" id="1.20.140.10">
    <property type="entry name" value="Butyryl-CoA Dehydrogenase, subunit A, domain 3"/>
    <property type="match status" value="1"/>
</dbReference>
<dbReference type="Pfam" id="PF00441">
    <property type="entry name" value="Acyl-CoA_dh_1"/>
    <property type="match status" value="1"/>
</dbReference>
<keyword evidence="3" id="KW-0285">Flavoprotein</keyword>
<evidence type="ECO:0000256" key="1">
    <source>
        <dbReference type="ARBA" id="ARBA00001974"/>
    </source>
</evidence>
<dbReference type="InterPro" id="IPR009100">
    <property type="entry name" value="AcylCoA_DH/oxidase_NM_dom_sf"/>
</dbReference>
<dbReference type="InterPro" id="IPR013786">
    <property type="entry name" value="AcylCoA_DH/ox_N"/>
</dbReference>
<sequence length="361" mass="37967">MISFELSEEQEIARSAASGLARSTLAPAARAADEAAQIPSSALNGAWALGIVQAVADPAFRTMEQPTVLNALVLEELAAGDATVAAAIAASVGFAKAVAEQGSDRQRAELLPPFVSDVPRFAAVVELDGPLADDTAANASVTRVADGFRLRGGATMVLLAKPSTHLLTLVKCDGRDEALIVPLDTDGVRVSKIHGTLGLRGLDWASVAFNGVTVPASMRLGETASANVQRIRDASRIALCAMLSGLSRAVFDFALPYSKTRIVHGEAIARKQAIAFKLADMHVAIDAMRWMGLKAAAELDRSPEAPRSARLAQLYASDAAMRIADEGVQVFGGHGFVRDLPLEMWYRNARSLSVLDGLVGA</sequence>
<dbReference type="Proteomes" id="UP001194539">
    <property type="component" value="Unassembled WGS sequence"/>
</dbReference>
<dbReference type="SUPFAM" id="SSF47203">
    <property type="entry name" value="Acyl-CoA dehydrogenase C-terminal domain-like"/>
    <property type="match status" value="1"/>
</dbReference>
<name>A0ABS0PCR3_9BRAD</name>
<dbReference type="Gene3D" id="1.10.540.10">
    <property type="entry name" value="Acyl-CoA dehydrogenase/oxidase, N-terminal domain"/>
    <property type="match status" value="1"/>
</dbReference>
<protein>
    <submittedName>
        <fullName evidence="7">Acyl-CoA dehydrogenase</fullName>
    </submittedName>
</protein>
<comment type="caution">
    <text evidence="7">The sequence shown here is derived from an EMBL/GenBank/DDBJ whole genome shotgun (WGS) entry which is preliminary data.</text>
</comment>
<comment type="cofactor">
    <cofactor evidence="1">
        <name>FAD</name>
        <dbReference type="ChEBI" id="CHEBI:57692"/>
    </cofactor>
</comment>
<dbReference type="InterPro" id="IPR009075">
    <property type="entry name" value="AcylCo_DH/oxidase_C"/>
</dbReference>
<dbReference type="InterPro" id="IPR037069">
    <property type="entry name" value="AcylCoA_DH/ox_N_sf"/>
</dbReference>
<comment type="similarity">
    <text evidence="2">Belongs to the acyl-CoA dehydrogenase family.</text>
</comment>
<dbReference type="InterPro" id="IPR036250">
    <property type="entry name" value="AcylCo_DH-like_C"/>
</dbReference>
<dbReference type="PANTHER" id="PTHR43884">
    <property type="entry name" value="ACYL-COA DEHYDROGENASE"/>
    <property type="match status" value="1"/>
</dbReference>
<feature type="domain" description="Acyl-CoA dehydrogenase/oxidase C-terminal" evidence="5">
    <location>
        <begin position="234"/>
        <end position="357"/>
    </location>
</feature>
<evidence type="ECO:0000313" key="8">
    <source>
        <dbReference type="Proteomes" id="UP001194539"/>
    </source>
</evidence>